<evidence type="ECO:0000313" key="12">
    <source>
        <dbReference type="EMBL" id="PIN20137.1"/>
    </source>
</evidence>
<comment type="catalytic activity">
    <reaction evidence="1">
        <text>S-ubiquitinyl-[E2 ubiquitin-conjugating enzyme]-L-cysteine + [acceptor protein]-L-lysine = [E2 ubiquitin-conjugating enzyme]-L-cysteine + N(6)-ubiquitinyl-[acceptor protein]-L-lysine.</text>
        <dbReference type="EC" id="2.3.2.27"/>
    </reaction>
</comment>
<evidence type="ECO:0000256" key="9">
    <source>
        <dbReference type="SAM" id="MobiDB-lite"/>
    </source>
</evidence>
<dbReference type="SMART" id="SM00185">
    <property type="entry name" value="ARM"/>
    <property type="match status" value="6"/>
</dbReference>
<dbReference type="InterPro" id="IPR045210">
    <property type="entry name" value="RING-Ubox_PUB"/>
</dbReference>
<dbReference type="PANTHER" id="PTHR23315">
    <property type="entry name" value="U BOX DOMAIN-CONTAINING"/>
    <property type="match status" value="1"/>
</dbReference>
<dbReference type="InterPro" id="IPR000225">
    <property type="entry name" value="Armadillo"/>
</dbReference>
<reference evidence="13" key="1">
    <citation type="journal article" date="2018" name="Gigascience">
        <title>Genome assembly of the Pink Ipe (Handroanthus impetiginosus, Bignoniaceae), a highly valued, ecologically keystone Neotropical timber forest tree.</title>
        <authorList>
            <person name="Silva-Junior O.B."/>
            <person name="Grattapaglia D."/>
            <person name="Novaes E."/>
            <person name="Collevatti R.G."/>
        </authorList>
    </citation>
    <scope>NUCLEOTIDE SEQUENCE [LARGE SCALE GENOMIC DNA]</scope>
    <source>
        <strain evidence="13">cv. UFG-1</strain>
    </source>
</reference>
<dbReference type="PROSITE" id="PS51698">
    <property type="entry name" value="U_BOX"/>
    <property type="match status" value="1"/>
</dbReference>
<keyword evidence="6" id="KW-0677">Repeat</keyword>
<dbReference type="SUPFAM" id="SSF57850">
    <property type="entry name" value="RING/U-box"/>
    <property type="match status" value="1"/>
</dbReference>
<keyword evidence="10" id="KW-0732">Signal</keyword>
<dbReference type="InterPro" id="IPR011989">
    <property type="entry name" value="ARM-like"/>
</dbReference>
<dbReference type="AlphaFoldDB" id="A0A2G9HRI7"/>
<dbReference type="CDD" id="cd16664">
    <property type="entry name" value="RING-Ubox_PUB"/>
    <property type="match status" value="1"/>
</dbReference>
<evidence type="ECO:0000256" key="4">
    <source>
        <dbReference type="ARBA" id="ARBA00012483"/>
    </source>
</evidence>
<dbReference type="SUPFAM" id="SSF48371">
    <property type="entry name" value="ARM repeat"/>
    <property type="match status" value="1"/>
</dbReference>
<keyword evidence="7" id="KW-0833">Ubl conjugation pathway</keyword>
<dbReference type="SMART" id="SM00504">
    <property type="entry name" value="Ubox"/>
    <property type="match status" value="1"/>
</dbReference>
<feature type="region of interest" description="Disordered" evidence="9">
    <location>
        <begin position="436"/>
        <end position="465"/>
    </location>
</feature>
<comment type="caution">
    <text evidence="12">The sequence shown here is derived from an EMBL/GenBank/DDBJ whole genome shotgun (WGS) entry which is preliminary data.</text>
</comment>
<feature type="compositionally biased region" description="Low complexity" evidence="9">
    <location>
        <begin position="436"/>
        <end position="451"/>
    </location>
</feature>
<organism evidence="12 13">
    <name type="scientific">Handroanthus impetiginosus</name>
    <dbReference type="NCBI Taxonomy" id="429701"/>
    <lineage>
        <taxon>Eukaryota</taxon>
        <taxon>Viridiplantae</taxon>
        <taxon>Streptophyta</taxon>
        <taxon>Embryophyta</taxon>
        <taxon>Tracheophyta</taxon>
        <taxon>Spermatophyta</taxon>
        <taxon>Magnoliopsida</taxon>
        <taxon>eudicotyledons</taxon>
        <taxon>Gunneridae</taxon>
        <taxon>Pentapetalae</taxon>
        <taxon>asterids</taxon>
        <taxon>lamiids</taxon>
        <taxon>Lamiales</taxon>
        <taxon>Bignoniaceae</taxon>
        <taxon>Crescentiina</taxon>
        <taxon>Tabebuia alliance</taxon>
        <taxon>Handroanthus</taxon>
    </lineage>
</organism>
<evidence type="ECO:0000313" key="13">
    <source>
        <dbReference type="Proteomes" id="UP000231279"/>
    </source>
</evidence>
<dbReference type="Gene3D" id="1.25.10.10">
    <property type="entry name" value="Leucine-rich Repeat Variant"/>
    <property type="match status" value="1"/>
</dbReference>
<evidence type="ECO:0000256" key="1">
    <source>
        <dbReference type="ARBA" id="ARBA00000900"/>
    </source>
</evidence>
<evidence type="ECO:0000256" key="10">
    <source>
        <dbReference type="SAM" id="SignalP"/>
    </source>
</evidence>
<dbReference type="GO" id="GO:0016874">
    <property type="term" value="F:ligase activity"/>
    <property type="evidence" value="ECO:0007669"/>
    <property type="project" value="UniProtKB-KW"/>
</dbReference>
<feature type="chain" id="PRO_5013688302" description="RING-type E3 ubiquitin transferase" evidence="10">
    <location>
        <begin position="28"/>
        <end position="819"/>
    </location>
</feature>
<evidence type="ECO:0000256" key="7">
    <source>
        <dbReference type="ARBA" id="ARBA00022786"/>
    </source>
</evidence>
<feature type="compositionally biased region" description="Polar residues" evidence="9">
    <location>
        <begin position="346"/>
        <end position="371"/>
    </location>
</feature>
<keyword evidence="13" id="KW-1185">Reference proteome</keyword>
<dbReference type="EMBL" id="NKXS01001170">
    <property type="protein sequence ID" value="PIN20137.1"/>
    <property type="molecule type" value="Genomic_DNA"/>
</dbReference>
<keyword evidence="12" id="KW-0436">Ligase</keyword>
<feature type="region of interest" description="Disordered" evidence="9">
    <location>
        <begin position="313"/>
        <end position="423"/>
    </location>
</feature>
<dbReference type="GO" id="GO:0016567">
    <property type="term" value="P:protein ubiquitination"/>
    <property type="evidence" value="ECO:0007669"/>
    <property type="project" value="UniProtKB-UniPathway"/>
</dbReference>
<dbReference type="EC" id="2.3.2.27" evidence="4"/>
<feature type="repeat" description="ARM" evidence="8">
    <location>
        <begin position="699"/>
        <end position="740"/>
    </location>
</feature>
<dbReference type="InterPro" id="IPR013083">
    <property type="entry name" value="Znf_RING/FYVE/PHD"/>
</dbReference>
<evidence type="ECO:0000256" key="6">
    <source>
        <dbReference type="ARBA" id="ARBA00022737"/>
    </source>
</evidence>
<dbReference type="FunFam" id="1.25.10.10:FF:000082">
    <property type="entry name" value="RING-type E3 ubiquitin transferase"/>
    <property type="match status" value="1"/>
</dbReference>
<evidence type="ECO:0000259" key="11">
    <source>
        <dbReference type="PROSITE" id="PS51698"/>
    </source>
</evidence>
<evidence type="ECO:0000256" key="2">
    <source>
        <dbReference type="ARBA" id="ARBA00003861"/>
    </source>
</evidence>
<name>A0A2G9HRI7_9LAMI</name>
<comment type="function">
    <text evidence="2">Functions as an E3 ubiquitin ligase.</text>
</comment>
<feature type="repeat" description="ARM" evidence="8">
    <location>
        <begin position="658"/>
        <end position="700"/>
    </location>
</feature>
<protein>
    <recommendedName>
        <fullName evidence="4">RING-type E3 ubiquitin transferase</fullName>
        <ecNumber evidence="4">2.3.2.27</ecNumber>
    </recommendedName>
</protein>
<dbReference type="OrthoDB" id="7537227at2759"/>
<dbReference type="UniPathway" id="UPA00143"/>
<sequence length="819" mass="88666">MAISLLKSLLEGIISLLQLSSFESIKCEPVQKNHQKVEEILRLLKPILDAIVDAEIASDEMLQKEFAGLQQCVDDLTEIFENWQPLMSKVYVVLQVNSLVAKIQTHGLGSLELLRSSDQCLPAELNTASLELCAQKIKHVESEQTSLIIAKAIKDQVEGSGASSDSLAHVADKLSLKSNLELLIEAVALVKLKENAEQAENIGEIEYIDQMIALVTHMHDLFVVMKQSQTGNLFPIPADFCCPLSLELMTDPVIVSSGQTYERAFIRKWIDLGLTVCPKTRQSLVHTNFIPNYTVKALIENWCESKDVKLPDPTKSINSPLASAESVGVRRVNSSDTPDRPLGSPIKSSISSKANYRQGTSPSHPCSLSEDSLTEAAINGNTLDTERVSPRSSDDRLESNNSGERRLRSGGLQFTSPSRYGATGADELLTRGYSRTNSASSTVSNSSSTLSQGAAVDGNEGASHADTFASDASEELAMEQQPLANPSTTQREPDFPSRPETTSHGQALPSERFVPRVVSSPAVEMGAELSEVETQVKKLVESLKSGSLDEQRDATSEIRLLARYNMNNRIIIANFGTIPLLVNLLYSTDCIVQENAVTALLNLSISHNNKSAIANADVIEPIMHVLKTGSPEAKENSAATLFSLSVIDENKIKIGRSGAIKPLVDLLEYGTPRGKKDAATALFYLSINHENKARVVHAGAVKYLIELMDPAFGMVDKAVAVLANLATIPEGRTAIGQEGGIPVLVEVAELGSLRGKENAAAALLQLCTNSSRFCNMVLQEGAVPPLTTLLLSGSPRAREKAHALLAYFRNHRRGNSDRG</sequence>
<accession>A0A2G9HRI7</accession>
<dbReference type="InterPro" id="IPR003613">
    <property type="entry name" value="Ubox_domain"/>
</dbReference>
<dbReference type="InterPro" id="IPR016024">
    <property type="entry name" value="ARM-type_fold"/>
</dbReference>
<dbReference type="Proteomes" id="UP000231279">
    <property type="component" value="Unassembled WGS sequence"/>
</dbReference>
<dbReference type="Pfam" id="PF25598">
    <property type="entry name" value="ARM_PUB"/>
    <property type="match status" value="1"/>
</dbReference>
<gene>
    <name evidence="12" type="ORF">CDL12_07177</name>
</gene>
<evidence type="ECO:0000256" key="8">
    <source>
        <dbReference type="PROSITE-ProRule" id="PRU00259"/>
    </source>
</evidence>
<feature type="signal peptide" evidence="10">
    <location>
        <begin position="1"/>
        <end position="27"/>
    </location>
</feature>
<keyword evidence="5" id="KW-0808">Transferase</keyword>
<dbReference type="InterPro" id="IPR057314">
    <property type="entry name" value="PUB2-4-like_N"/>
</dbReference>
<dbReference type="Gene3D" id="3.30.40.10">
    <property type="entry name" value="Zinc/RING finger domain, C3HC4 (zinc finger)"/>
    <property type="match status" value="1"/>
</dbReference>
<dbReference type="PROSITE" id="PS50176">
    <property type="entry name" value="ARM_REPEAT"/>
    <property type="match status" value="3"/>
</dbReference>
<comment type="pathway">
    <text evidence="3">Protein modification; protein ubiquitination.</text>
</comment>
<dbReference type="InterPro" id="IPR058678">
    <property type="entry name" value="ARM_PUB"/>
</dbReference>
<evidence type="ECO:0000256" key="3">
    <source>
        <dbReference type="ARBA" id="ARBA00004906"/>
    </source>
</evidence>
<dbReference type="GO" id="GO:0061630">
    <property type="term" value="F:ubiquitin protein ligase activity"/>
    <property type="evidence" value="ECO:0007669"/>
    <property type="project" value="UniProtKB-EC"/>
</dbReference>
<feature type="compositionally biased region" description="Basic and acidic residues" evidence="9">
    <location>
        <begin position="384"/>
        <end position="407"/>
    </location>
</feature>
<dbReference type="FunFam" id="3.30.40.10:FF:000218">
    <property type="entry name" value="RING-type E3 ubiquitin transferase"/>
    <property type="match status" value="1"/>
</dbReference>
<dbReference type="Pfam" id="PF04564">
    <property type="entry name" value="U-box"/>
    <property type="match status" value="1"/>
</dbReference>
<dbReference type="PANTHER" id="PTHR23315:SF7">
    <property type="entry name" value="U-BOX DOMAIN-CONTAINING PROTEIN 4"/>
    <property type="match status" value="1"/>
</dbReference>
<evidence type="ECO:0000256" key="5">
    <source>
        <dbReference type="ARBA" id="ARBA00022679"/>
    </source>
</evidence>
<feature type="region of interest" description="Disordered" evidence="9">
    <location>
        <begin position="482"/>
        <end position="513"/>
    </location>
</feature>
<proteinExistence type="predicted"/>
<dbReference type="Pfam" id="PF25240">
    <property type="entry name" value="PUB2_N"/>
    <property type="match status" value="1"/>
</dbReference>
<feature type="domain" description="U-box" evidence="11">
    <location>
        <begin position="235"/>
        <end position="309"/>
    </location>
</feature>
<feature type="repeat" description="ARM" evidence="8">
    <location>
        <begin position="576"/>
        <end position="618"/>
    </location>
</feature>